<feature type="domain" description="Secretion system C-terminal sorting" evidence="4">
    <location>
        <begin position="607"/>
        <end position="671"/>
    </location>
</feature>
<dbReference type="InterPro" id="IPR013517">
    <property type="entry name" value="FG-GAP"/>
</dbReference>
<dbReference type="RefSeq" id="WP_113988312.1">
    <property type="nucleotide sequence ID" value="NZ_QLST01000003.1"/>
</dbReference>
<dbReference type="PANTHER" id="PTHR16026">
    <property type="entry name" value="CARTILAGE ACIDIC PROTEIN 1"/>
    <property type="match status" value="1"/>
</dbReference>
<sequence length="678" mass="73416">MKIKKTTYLLILGILFSQFSFGQDTCAGALNITTGLHVVTSVNGTDVPTPICAGNGAITHGSPAGEWYIYTPTQNYNLTITTDIAQNTPRIDTRFHVYTGNCGALVCYEGDDDSGANFSSVKTFPVIGGTTYYIAFDNRWSSAGFTFQLIESAYVPPISNPVTFSPQTIGTISGSYQICVVDLNGDYLDDIVTVSNTNVQVHYQQSGGGFTLSNIPTTAATFLPTWSMAVADYDKNGFNDLVYGGGSGVTFMKANATGTGFTQTSGSQYVFSQRTNFVDINNDGHLDAFVCHDVQPNVYYLNDGNGNLNFIQGGIGDHAEGGNYGSIWVDYDNDGDQDLFLAKCRGGSSTAKFNELHRNNGDGTFTNVSVQANLYDPLQTWSSAWNDYDNDGFMDIVVGASSTSDGSHKVMKNNGDGTFSNVTVGSGWDTNPTLSTEHVSYDFDNDGFVDVLGGNGKIMFNNGNFTFSPVTYAFTSGAIGDLNNDGFLDIQNGNTIYYNSGNSNNWIKINLQGIQSNSNGIGARVEIYGSWGKQIRDVRSGEGFRFMNTLNVHFGIGTATSIDEIHILWPSGIVDVIENPNINQALVVIEGSSPLSLADVNGNKITIYPNPTTNFLNITNLDLLSVKNITIYNHLGQRLMQSSSSQNQIDVSNLSEGLYILTIETTDNKKYSESFIKK</sequence>
<reference evidence="5 6" key="1">
    <citation type="submission" date="2018-06" db="EMBL/GenBank/DDBJ databases">
        <title>Flavobacterium tibetense sp. nov., isolated from a wetland YonghuCo on Tibetan Plateau.</title>
        <authorList>
            <person name="Xing P."/>
            <person name="Phurbu D."/>
            <person name="Lu H."/>
        </authorList>
    </citation>
    <scope>NUCLEOTIDE SEQUENCE [LARGE SCALE GENOMIC DNA]</scope>
    <source>
        <strain evidence="5 6">YH5</strain>
    </source>
</reference>
<dbReference type="InterPro" id="IPR028994">
    <property type="entry name" value="Integrin_alpha_N"/>
</dbReference>
<feature type="signal peptide" evidence="2">
    <location>
        <begin position="1"/>
        <end position="22"/>
    </location>
</feature>
<evidence type="ECO:0000256" key="1">
    <source>
        <dbReference type="ARBA" id="ARBA00022729"/>
    </source>
</evidence>
<dbReference type="Pfam" id="PF18962">
    <property type="entry name" value="Por_Secre_tail"/>
    <property type="match status" value="1"/>
</dbReference>
<keyword evidence="6" id="KW-1185">Reference proteome</keyword>
<dbReference type="InterPro" id="IPR027039">
    <property type="entry name" value="Crtac1"/>
</dbReference>
<comment type="caution">
    <text evidence="5">The sequence shown here is derived from an EMBL/GenBank/DDBJ whole genome shotgun (WGS) entry which is preliminary data.</text>
</comment>
<evidence type="ECO:0000313" key="5">
    <source>
        <dbReference type="EMBL" id="RBA29298.1"/>
    </source>
</evidence>
<evidence type="ECO:0000259" key="3">
    <source>
        <dbReference type="Pfam" id="PF07593"/>
    </source>
</evidence>
<dbReference type="NCBIfam" id="TIGR04183">
    <property type="entry name" value="Por_Secre_tail"/>
    <property type="match status" value="1"/>
</dbReference>
<dbReference type="InterPro" id="IPR026444">
    <property type="entry name" value="Secre_tail"/>
</dbReference>
<evidence type="ECO:0000313" key="6">
    <source>
        <dbReference type="Proteomes" id="UP000253319"/>
    </source>
</evidence>
<dbReference type="SUPFAM" id="SSF69318">
    <property type="entry name" value="Integrin alpha N-terminal domain"/>
    <property type="match status" value="1"/>
</dbReference>
<evidence type="ECO:0000259" key="4">
    <source>
        <dbReference type="Pfam" id="PF18962"/>
    </source>
</evidence>
<accession>A0A365P435</accession>
<dbReference type="PANTHER" id="PTHR16026:SF0">
    <property type="entry name" value="CARTILAGE ACIDIC PROTEIN 1"/>
    <property type="match status" value="1"/>
</dbReference>
<feature type="domain" description="ASPIC/UnbV" evidence="3">
    <location>
        <begin position="520"/>
        <end position="586"/>
    </location>
</feature>
<dbReference type="OrthoDB" id="9816120at2"/>
<dbReference type="EMBL" id="QLST01000003">
    <property type="protein sequence ID" value="RBA29298.1"/>
    <property type="molecule type" value="Genomic_DNA"/>
</dbReference>
<dbReference type="Pfam" id="PF07593">
    <property type="entry name" value="UnbV_ASPIC"/>
    <property type="match status" value="1"/>
</dbReference>
<dbReference type="Proteomes" id="UP000253319">
    <property type="component" value="Unassembled WGS sequence"/>
</dbReference>
<name>A0A365P435_9FLAO</name>
<dbReference type="InterPro" id="IPR011519">
    <property type="entry name" value="UnbV_ASPIC"/>
</dbReference>
<feature type="chain" id="PRO_5016595435" evidence="2">
    <location>
        <begin position="23"/>
        <end position="678"/>
    </location>
</feature>
<gene>
    <name evidence="5" type="ORF">DPN68_03855</name>
</gene>
<protein>
    <submittedName>
        <fullName evidence="5">RNA-binding protein</fullName>
    </submittedName>
</protein>
<proteinExistence type="predicted"/>
<evidence type="ECO:0000256" key="2">
    <source>
        <dbReference type="SAM" id="SignalP"/>
    </source>
</evidence>
<dbReference type="Pfam" id="PF13517">
    <property type="entry name" value="FG-GAP_3"/>
    <property type="match status" value="2"/>
</dbReference>
<dbReference type="Gene3D" id="2.130.10.130">
    <property type="entry name" value="Integrin alpha, N-terminal"/>
    <property type="match status" value="1"/>
</dbReference>
<organism evidence="5 6">
    <name type="scientific">Flavobacterium tibetense</name>
    <dbReference type="NCBI Taxonomy" id="2233533"/>
    <lineage>
        <taxon>Bacteria</taxon>
        <taxon>Pseudomonadati</taxon>
        <taxon>Bacteroidota</taxon>
        <taxon>Flavobacteriia</taxon>
        <taxon>Flavobacteriales</taxon>
        <taxon>Flavobacteriaceae</taxon>
        <taxon>Flavobacterium</taxon>
    </lineage>
</organism>
<keyword evidence="1 2" id="KW-0732">Signal</keyword>
<dbReference type="AlphaFoldDB" id="A0A365P435"/>